<feature type="transmembrane region" description="Helical" evidence="6">
    <location>
        <begin position="280"/>
        <end position="301"/>
    </location>
</feature>
<keyword evidence="2" id="KW-1003">Cell membrane</keyword>
<feature type="transmembrane region" description="Helical" evidence="6">
    <location>
        <begin position="130"/>
        <end position="147"/>
    </location>
</feature>
<evidence type="ECO:0000313" key="7">
    <source>
        <dbReference type="EMBL" id="HHY25740.1"/>
    </source>
</evidence>
<dbReference type="EMBL" id="DUTF01000074">
    <property type="protein sequence ID" value="HHY25740.1"/>
    <property type="molecule type" value="Genomic_DNA"/>
</dbReference>
<keyword evidence="3 6" id="KW-0812">Transmembrane</keyword>
<dbReference type="Proteomes" id="UP000553059">
    <property type="component" value="Unassembled WGS sequence"/>
</dbReference>
<evidence type="ECO:0000256" key="3">
    <source>
        <dbReference type="ARBA" id="ARBA00022692"/>
    </source>
</evidence>
<evidence type="ECO:0000256" key="1">
    <source>
        <dbReference type="ARBA" id="ARBA00004651"/>
    </source>
</evidence>
<evidence type="ECO:0000313" key="8">
    <source>
        <dbReference type="Proteomes" id="UP000553059"/>
    </source>
</evidence>
<dbReference type="NCBIfam" id="NF037997">
    <property type="entry name" value="Na_Pi_symport"/>
    <property type="match status" value="1"/>
</dbReference>
<protein>
    <submittedName>
        <fullName evidence="7">Na/Pi cotransporter family protein</fullName>
    </submittedName>
</protein>
<dbReference type="PANTHER" id="PTHR10010">
    <property type="entry name" value="SOLUTE CARRIER FAMILY 34 SODIUM PHOSPHATE , MEMBER 2-RELATED"/>
    <property type="match status" value="1"/>
</dbReference>
<keyword evidence="4 6" id="KW-1133">Transmembrane helix</keyword>
<dbReference type="AlphaFoldDB" id="A0A7C7D8A4"/>
<dbReference type="GO" id="GO:0005886">
    <property type="term" value="C:plasma membrane"/>
    <property type="evidence" value="ECO:0007669"/>
    <property type="project" value="UniProtKB-SubCell"/>
</dbReference>
<feature type="transmembrane region" description="Helical" evidence="6">
    <location>
        <begin position="243"/>
        <end position="268"/>
    </location>
</feature>
<dbReference type="NCBIfam" id="TIGR00704">
    <property type="entry name" value="NaPi_cotrn_rel"/>
    <property type="match status" value="1"/>
</dbReference>
<evidence type="ECO:0000256" key="6">
    <source>
        <dbReference type="SAM" id="Phobius"/>
    </source>
</evidence>
<dbReference type="InterPro" id="IPR003841">
    <property type="entry name" value="Na/Pi_transpt"/>
</dbReference>
<sequence>MLTILLALILGLAFLLYGMHILRYGLQAFAGDTFRDLLHQMTATPWRGFWSGTLATAALQSSTALTVMAVSFVDSGLISFRNALGLILGSNIGTTVTTQLLALPLEPLIPYALLIGGLGYLFFPHRWRYLALSCLGLAFLFLALNLLESGMAPLAEVERVQELLHQLGDHHFQGIIAGTLLSAVLHSSSATTGIVMILASDGWITLPTAIAFVFGANIGTCFTAVIASLATNRAAQRVALFHVLLNFFGALLFFPFLTPLALFLQWIGGPVSLQVANAHTLFNVLSSLIAMPFLPLAARLLERIR</sequence>
<organism evidence="7 8">
    <name type="scientific">Desulfitobacterium dehalogenans</name>
    <dbReference type="NCBI Taxonomy" id="36854"/>
    <lineage>
        <taxon>Bacteria</taxon>
        <taxon>Bacillati</taxon>
        <taxon>Bacillota</taxon>
        <taxon>Clostridia</taxon>
        <taxon>Eubacteriales</taxon>
        <taxon>Desulfitobacteriaceae</taxon>
        <taxon>Desulfitobacterium</taxon>
    </lineage>
</organism>
<dbReference type="GO" id="GO:0044341">
    <property type="term" value="P:sodium-dependent phosphate transport"/>
    <property type="evidence" value="ECO:0007669"/>
    <property type="project" value="InterPro"/>
</dbReference>
<feature type="transmembrane region" description="Helical" evidence="6">
    <location>
        <begin position="52"/>
        <end position="72"/>
    </location>
</feature>
<evidence type="ECO:0000256" key="4">
    <source>
        <dbReference type="ARBA" id="ARBA00022989"/>
    </source>
</evidence>
<evidence type="ECO:0000256" key="2">
    <source>
        <dbReference type="ARBA" id="ARBA00022475"/>
    </source>
</evidence>
<gene>
    <name evidence="7" type="ORF">GX523_03115</name>
</gene>
<feature type="transmembrane region" description="Helical" evidence="6">
    <location>
        <begin position="108"/>
        <end position="123"/>
    </location>
</feature>
<accession>A0A7C7D8A4</accession>
<feature type="transmembrane region" description="Helical" evidence="6">
    <location>
        <begin position="209"/>
        <end position="231"/>
    </location>
</feature>
<dbReference type="Pfam" id="PF02690">
    <property type="entry name" value="Na_Pi_cotrans"/>
    <property type="match status" value="2"/>
</dbReference>
<reference evidence="7 8" key="1">
    <citation type="journal article" date="2020" name="Biotechnol. Biofuels">
        <title>New insights from the biogas microbiome by comprehensive genome-resolved metagenomics of nearly 1600 species originating from multiple anaerobic digesters.</title>
        <authorList>
            <person name="Campanaro S."/>
            <person name="Treu L."/>
            <person name="Rodriguez-R L.M."/>
            <person name="Kovalovszki A."/>
            <person name="Ziels R.M."/>
            <person name="Maus I."/>
            <person name="Zhu X."/>
            <person name="Kougias P.G."/>
            <person name="Basile A."/>
            <person name="Luo G."/>
            <person name="Schluter A."/>
            <person name="Konstantinidis K.T."/>
            <person name="Angelidaki I."/>
        </authorList>
    </citation>
    <scope>NUCLEOTIDE SEQUENCE [LARGE SCALE GENOMIC DNA]</scope>
    <source>
        <strain evidence="7">AS05jafATM_4</strain>
    </source>
</reference>
<name>A0A7C7D8A4_9FIRM</name>
<dbReference type="InterPro" id="IPR004633">
    <property type="entry name" value="NaPi_cotrn-rel/YqeW-like"/>
</dbReference>
<dbReference type="GO" id="GO:0005436">
    <property type="term" value="F:sodium:phosphate symporter activity"/>
    <property type="evidence" value="ECO:0007669"/>
    <property type="project" value="InterPro"/>
</dbReference>
<comment type="caution">
    <text evidence="7">The sequence shown here is derived from an EMBL/GenBank/DDBJ whole genome shotgun (WGS) entry which is preliminary data.</text>
</comment>
<keyword evidence="5 6" id="KW-0472">Membrane</keyword>
<evidence type="ECO:0000256" key="5">
    <source>
        <dbReference type="ARBA" id="ARBA00023136"/>
    </source>
</evidence>
<proteinExistence type="predicted"/>
<comment type="subcellular location">
    <subcellularLocation>
        <location evidence="1">Cell membrane</location>
        <topology evidence="1">Multi-pass membrane protein</topology>
    </subcellularLocation>
</comment>
<dbReference type="PANTHER" id="PTHR10010:SF46">
    <property type="entry name" value="SODIUM-DEPENDENT PHOSPHATE TRANSPORT PROTEIN 2B"/>
    <property type="match status" value="1"/>
</dbReference>